<dbReference type="KEGG" id="goe:108864737"/>
<evidence type="ECO:0000256" key="1">
    <source>
        <dbReference type="SAM" id="MobiDB-lite"/>
    </source>
</evidence>
<name>A0AAJ7L727_9ACAR</name>
<evidence type="ECO:0000313" key="3">
    <source>
        <dbReference type="RefSeq" id="XP_018496445.1"/>
    </source>
</evidence>
<sequence>MGSGRKNAEEDFSIIRMRTNRPLSLGPTESTPVPGRQKCRNPRLAELQEEHDALNETLAISFNGNENLDSPFFDRSKSTSYYNSCFEVIEPLGSGCFAAVYKCRQKEDGKLDGSLC</sequence>
<proteinExistence type="predicted"/>
<dbReference type="Gene3D" id="3.30.200.20">
    <property type="entry name" value="Phosphorylase Kinase, domain 1"/>
    <property type="match status" value="1"/>
</dbReference>
<dbReference type="Proteomes" id="UP000694867">
    <property type="component" value="Unplaced"/>
</dbReference>
<keyword evidence="2" id="KW-1185">Reference proteome</keyword>
<dbReference type="GeneID" id="108864737"/>
<protein>
    <submittedName>
        <fullName evidence="3">Uncharacterized protein LOC108864737</fullName>
    </submittedName>
</protein>
<evidence type="ECO:0000313" key="2">
    <source>
        <dbReference type="Proteomes" id="UP000694867"/>
    </source>
</evidence>
<reference evidence="3" key="1">
    <citation type="submission" date="2025-08" db="UniProtKB">
        <authorList>
            <consortium name="RefSeq"/>
        </authorList>
    </citation>
    <scope>IDENTIFICATION</scope>
</reference>
<dbReference type="AlphaFoldDB" id="A0AAJ7L727"/>
<dbReference type="SUPFAM" id="SSF56112">
    <property type="entry name" value="Protein kinase-like (PK-like)"/>
    <property type="match status" value="1"/>
</dbReference>
<dbReference type="InterPro" id="IPR011009">
    <property type="entry name" value="Kinase-like_dom_sf"/>
</dbReference>
<dbReference type="RefSeq" id="XP_018496445.1">
    <property type="nucleotide sequence ID" value="XM_018640929.1"/>
</dbReference>
<gene>
    <name evidence="3" type="primary">LOC108864737</name>
</gene>
<organism evidence="2 3">
    <name type="scientific">Galendromus occidentalis</name>
    <name type="common">western predatory mite</name>
    <dbReference type="NCBI Taxonomy" id="34638"/>
    <lineage>
        <taxon>Eukaryota</taxon>
        <taxon>Metazoa</taxon>
        <taxon>Ecdysozoa</taxon>
        <taxon>Arthropoda</taxon>
        <taxon>Chelicerata</taxon>
        <taxon>Arachnida</taxon>
        <taxon>Acari</taxon>
        <taxon>Parasitiformes</taxon>
        <taxon>Mesostigmata</taxon>
        <taxon>Gamasina</taxon>
        <taxon>Phytoseioidea</taxon>
        <taxon>Phytoseiidae</taxon>
        <taxon>Typhlodrominae</taxon>
        <taxon>Galendromus</taxon>
    </lineage>
</organism>
<feature type="region of interest" description="Disordered" evidence="1">
    <location>
        <begin position="1"/>
        <end position="38"/>
    </location>
</feature>
<accession>A0AAJ7L727</accession>